<evidence type="ECO:0000313" key="7">
    <source>
        <dbReference type="Proteomes" id="UP000620327"/>
    </source>
</evidence>
<proteinExistence type="predicted"/>
<keyword evidence="4" id="KW-1133">Transmembrane helix</keyword>
<feature type="domain" description="HTH luxR-type" evidence="5">
    <location>
        <begin position="268"/>
        <end position="332"/>
    </location>
</feature>
<dbReference type="InterPro" id="IPR000792">
    <property type="entry name" value="Tscrpt_reg_LuxR_C"/>
</dbReference>
<organism evidence="6 7">
    <name type="scientific">Dysosmobacter segnis</name>
    <dbReference type="NCBI Taxonomy" id="2763042"/>
    <lineage>
        <taxon>Bacteria</taxon>
        <taxon>Bacillati</taxon>
        <taxon>Bacillota</taxon>
        <taxon>Clostridia</taxon>
        <taxon>Eubacteriales</taxon>
        <taxon>Oscillospiraceae</taxon>
        <taxon>Dysosmobacter</taxon>
    </lineage>
</organism>
<dbReference type="Pfam" id="PF00196">
    <property type="entry name" value="GerE"/>
    <property type="match status" value="1"/>
</dbReference>
<dbReference type="AlphaFoldDB" id="A0A923MHJ0"/>
<dbReference type="PANTHER" id="PTHR44688:SF16">
    <property type="entry name" value="DNA-BINDING TRANSCRIPTIONAL ACTIVATOR DEVR_DOSR"/>
    <property type="match status" value="1"/>
</dbReference>
<gene>
    <name evidence="6" type="ORF">H8Z83_07325</name>
</gene>
<dbReference type="Gene3D" id="1.10.10.10">
    <property type="entry name" value="Winged helix-like DNA-binding domain superfamily/Winged helix DNA-binding domain"/>
    <property type="match status" value="1"/>
</dbReference>
<keyword evidence="3" id="KW-0804">Transcription</keyword>
<keyword evidence="4" id="KW-0472">Membrane</keyword>
<protein>
    <submittedName>
        <fullName evidence="6">Helix-turn-helix domain-containing protein</fullName>
    </submittedName>
</protein>
<dbReference type="SMART" id="SM00421">
    <property type="entry name" value="HTH_LUXR"/>
    <property type="match status" value="1"/>
</dbReference>
<dbReference type="EMBL" id="JACOQI010000005">
    <property type="protein sequence ID" value="MBC5770131.1"/>
    <property type="molecule type" value="Genomic_DNA"/>
</dbReference>
<evidence type="ECO:0000256" key="1">
    <source>
        <dbReference type="ARBA" id="ARBA00023015"/>
    </source>
</evidence>
<dbReference type="CDD" id="cd06170">
    <property type="entry name" value="LuxR_C_like"/>
    <property type="match status" value="1"/>
</dbReference>
<accession>A0A923MHJ0</accession>
<keyword evidence="2" id="KW-0238">DNA-binding</keyword>
<dbReference type="GO" id="GO:0003677">
    <property type="term" value="F:DNA binding"/>
    <property type="evidence" value="ECO:0007669"/>
    <property type="project" value="UniProtKB-KW"/>
</dbReference>
<reference evidence="6" key="1">
    <citation type="submission" date="2020-08" db="EMBL/GenBank/DDBJ databases">
        <title>Genome public.</title>
        <authorList>
            <person name="Liu C."/>
            <person name="Sun Q."/>
        </authorList>
    </citation>
    <scope>NUCLEOTIDE SEQUENCE</scope>
    <source>
        <strain evidence="6">BX15</strain>
    </source>
</reference>
<evidence type="ECO:0000256" key="3">
    <source>
        <dbReference type="ARBA" id="ARBA00023163"/>
    </source>
</evidence>
<dbReference type="PANTHER" id="PTHR44688">
    <property type="entry name" value="DNA-BINDING TRANSCRIPTIONAL ACTIVATOR DEVR_DOSR"/>
    <property type="match status" value="1"/>
</dbReference>
<evidence type="ECO:0000256" key="2">
    <source>
        <dbReference type="ARBA" id="ARBA00023125"/>
    </source>
</evidence>
<dbReference type="SUPFAM" id="SSF46894">
    <property type="entry name" value="C-terminal effector domain of the bipartite response regulators"/>
    <property type="match status" value="1"/>
</dbReference>
<dbReference type="Proteomes" id="UP000620327">
    <property type="component" value="Unassembled WGS sequence"/>
</dbReference>
<comment type="caution">
    <text evidence="6">The sequence shown here is derived from an EMBL/GenBank/DDBJ whole genome shotgun (WGS) entry which is preliminary data.</text>
</comment>
<dbReference type="InterPro" id="IPR036388">
    <property type="entry name" value="WH-like_DNA-bd_sf"/>
</dbReference>
<evidence type="ECO:0000313" key="6">
    <source>
        <dbReference type="EMBL" id="MBC5770131.1"/>
    </source>
</evidence>
<keyword evidence="1" id="KW-0805">Transcription regulation</keyword>
<dbReference type="GO" id="GO:0006355">
    <property type="term" value="P:regulation of DNA-templated transcription"/>
    <property type="evidence" value="ECO:0007669"/>
    <property type="project" value="InterPro"/>
</dbReference>
<evidence type="ECO:0000259" key="5">
    <source>
        <dbReference type="PROSITE" id="PS50043"/>
    </source>
</evidence>
<dbReference type="PRINTS" id="PR00038">
    <property type="entry name" value="HTHLUXR"/>
</dbReference>
<keyword evidence="4" id="KW-0812">Transmembrane</keyword>
<evidence type="ECO:0000256" key="4">
    <source>
        <dbReference type="SAM" id="Phobius"/>
    </source>
</evidence>
<name>A0A923MHJ0_9FIRM</name>
<feature type="transmembrane region" description="Helical" evidence="4">
    <location>
        <begin position="193"/>
        <end position="213"/>
    </location>
</feature>
<dbReference type="PROSITE" id="PS50043">
    <property type="entry name" value="HTH_LUXR_2"/>
    <property type="match status" value="1"/>
</dbReference>
<keyword evidence="7" id="KW-1185">Reference proteome</keyword>
<sequence length="341" mass="36903">MICFRGAAETARSLQLQMHNRWNPELNAALIPGSDQVTAYQGARLADGCLWTKHTELPDTWEQVMLLCLPILDGGGTVRGFCGAEISDLYFSLSHNTVPSAFGNMLTLAAPIDGDSLLLSGAMLGATDGSRLTANGILHISDGKYYTTYSDGKNTYLGRHQLLDAATWDGIPLAAVTLVPDGTFRSYETGSQIAWFLGAVLFLLAMLVVATVLSRQFVKPINKSLAAVRGGTEMVASGIPEIDELLAAIRDRPTGTLPPDVEARLRGFAERASTLTGTERTILQYYMDGYTVKDIPELACISASTVKTHNRNLYRKLDVDSFDELRYISNCLQAAAAAVNC</sequence>
<dbReference type="InterPro" id="IPR016032">
    <property type="entry name" value="Sig_transdc_resp-reg_C-effctor"/>
</dbReference>
<dbReference type="RefSeq" id="WP_187014420.1">
    <property type="nucleotide sequence ID" value="NZ_JACOQI010000005.1"/>
</dbReference>